<dbReference type="EMBL" id="BPLR01007805">
    <property type="protein sequence ID" value="GIY19907.1"/>
    <property type="molecule type" value="Genomic_DNA"/>
</dbReference>
<feature type="region of interest" description="Disordered" evidence="1">
    <location>
        <begin position="1"/>
        <end position="22"/>
    </location>
</feature>
<reference evidence="2 3" key="1">
    <citation type="submission" date="2021-06" db="EMBL/GenBank/DDBJ databases">
        <title>Caerostris extrusa draft genome.</title>
        <authorList>
            <person name="Kono N."/>
            <person name="Arakawa K."/>
        </authorList>
    </citation>
    <scope>NUCLEOTIDE SEQUENCE [LARGE SCALE GENOMIC DNA]</scope>
</reference>
<sequence length="147" mass="17151">MAKGSTNSVRMPSSESRRGRRNRWSVAWQGDWGRSPKSRSRKLNRTIPFKSRRFLFRPYLLHLSVFLREKETERGWTQVENLEQPCVSVSFERGRWLRSFSLGGRKISAFSMSGIKSFRSCTVGSERFVRRNFFYRGPVGGSTEMIS</sequence>
<organism evidence="2 3">
    <name type="scientific">Caerostris extrusa</name>
    <name type="common">Bark spider</name>
    <name type="synonym">Caerostris bankana</name>
    <dbReference type="NCBI Taxonomy" id="172846"/>
    <lineage>
        <taxon>Eukaryota</taxon>
        <taxon>Metazoa</taxon>
        <taxon>Ecdysozoa</taxon>
        <taxon>Arthropoda</taxon>
        <taxon>Chelicerata</taxon>
        <taxon>Arachnida</taxon>
        <taxon>Araneae</taxon>
        <taxon>Araneomorphae</taxon>
        <taxon>Entelegynae</taxon>
        <taxon>Araneoidea</taxon>
        <taxon>Araneidae</taxon>
        <taxon>Caerostris</taxon>
    </lineage>
</organism>
<proteinExistence type="predicted"/>
<keyword evidence="3" id="KW-1185">Reference proteome</keyword>
<name>A0AAV4RHH9_CAEEX</name>
<evidence type="ECO:0000256" key="1">
    <source>
        <dbReference type="SAM" id="MobiDB-lite"/>
    </source>
</evidence>
<gene>
    <name evidence="2" type="ORF">CEXT_137521</name>
</gene>
<feature type="compositionally biased region" description="Polar residues" evidence="1">
    <location>
        <begin position="1"/>
        <end position="14"/>
    </location>
</feature>
<accession>A0AAV4RHH9</accession>
<dbReference type="AlphaFoldDB" id="A0AAV4RHH9"/>
<dbReference type="Proteomes" id="UP001054945">
    <property type="component" value="Unassembled WGS sequence"/>
</dbReference>
<protein>
    <submittedName>
        <fullName evidence="2">Uncharacterized protein</fullName>
    </submittedName>
</protein>
<comment type="caution">
    <text evidence="2">The sequence shown here is derived from an EMBL/GenBank/DDBJ whole genome shotgun (WGS) entry which is preliminary data.</text>
</comment>
<evidence type="ECO:0000313" key="3">
    <source>
        <dbReference type="Proteomes" id="UP001054945"/>
    </source>
</evidence>
<evidence type="ECO:0000313" key="2">
    <source>
        <dbReference type="EMBL" id="GIY19907.1"/>
    </source>
</evidence>